<keyword evidence="7" id="KW-0406">Ion transport</keyword>
<keyword evidence="5 9" id="KW-0812">Transmembrane</keyword>
<evidence type="ECO:0000256" key="9">
    <source>
        <dbReference type="SAM" id="Phobius"/>
    </source>
</evidence>
<dbReference type="Gene3D" id="3.40.50.720">
    <property type="entry name" value="NAD(P)-binding Rossmann-like Domain"/>
    <property type="match status" value="1"/>
</dbReference>
<feature type="transmembrane region" description="Helical" evidence="9">
    <location>
        <begin position="329"/>
        <end position="350"/>
    </location>
</feature>
<feature type="domain" description="Cation/H+ exchanger transmembrane" evidence="10">
    <location>
        <begin position="14"/>
        <end position="388"/>
    </location>
</feature>
<feature type="transmembrane region" description="Helical" evidence="9">
    <location>
        <begin position="50"/>
        <end position="69"/>
    </location>
</feature>
<evidence type="ECO:0000256" key="1">
    <source>
        <dbReference type="ARBA" id="ARBA00004651"/>
    </source>
</evidence>
<dbReference type="RefSeq" id="WP_168659792.1">
    <property type="nucleotide sequence ID" value="NZ_CP051180.1"/>
</dbReference>
<evidence type="ECO:0000256" key="3">
    <source>
        <dbReference type="ARBA" id="ARBA00022449"/>
    </source>
</evidence>
<keyword evidence="6 9" id="KW-1133">Transmembrane helix</keyword>
<dbReference type="Proteomes" id="UP000501602">
    <property type="component" value="Chromosome"/>
</dbReference>
<reference evidence="11 12" key="1">
    <citation type="submission" date="2020-04" db="EMBL/GenBank/DDBJ databases">
        <title>Ferrimonas sp. S7 isolated from sea water.</title>
        <authorList>
            <person name="Bae S.S."/>
            <person name="Baek K."/>
        </authorList>
    </citation>
    <scope>NUCLEOTIDE SEQUENCE [LARGE SCALE GENOMIC DNA]</scope>
    <source>
        <strain evidence="11 12">S7</strain>
    </source>
</reference>
<dbReference type="InterPro" id="IPR038770">
    <property type="entry name" value="Na+/solute_symporter_sf"/>
</dbReference>
<name>A0A6H1UD64_9GAMM</name>
<feature type="transmembrane region" description="Helical" evidence="9">
    <location>
        <begin position="362"/>
        <end position="386"/>
    </location>
</feature>
<evidence type="ECO:0000313" key="11">
    <source>
        <dbReference type="EMBL" id="QIZ76530.1"/>
    </source>
</evidence>
<feature type="transmembrane region" description="Helical" evidence="9">
    <location>
        <begin position="116"/>
        <end position="136"/>
    </location>
</feature>
<feature type="transmembrane region" description="Helical" evidence="9">
    <location>
        <begin position="298"/>
        <end position="317"/>
    </location>
</feature>
<dbReference type="AlphaFoldDB" id="A0A6H1UD64"/>
<comment type="subcellular location">
    <subcellularLocation>
        <location evidence="1">Cell membrane</location>
        <topology evidence="1">Multi-pass membrane protein</topology>
    </subcellularLocation>
</comment>
<keyword evidence="4" id="KW-1003">Cell membrane</keyword>
<keyword evidence="12" id="KW-1185">Reference proteome</keyword>
<accession>A0A6H1UD64</accession>
<keyword evidence="2" id="KW-0813">Transport</keyword>
<dbReference type="EMBL" id="CP051180">
    <property type="protein sequence ID" value="QIZ76530.1"/>
    <property type="molecule type" value="Genomic_DNA"/>
</dbReference>
<evidence type="ECO:0000256" key="2">
    <source>
        <dbReference type="ARBA" id="ARBA00022448"/>
    </source>
</evidence>
<dbReference type="SUPFAM" id="SSF51735">
    <property type="entry name" value="NAD(P)-binding Rossmann-fold domains"/>
    <property type="match status" value="1"/>
</dbReference>
<evidence type="ECO:0000256" key="4">
    <source>
        <dbReference type="ARBA" id="ARBA00022475"/>
    </source>
</evidence>
<dbReference type="InterPro" id="IPR036291">
    <property type="entry name" value="NAD(P)-bd_dom_sf"/>
</dbReference>
<feature type="transmembrane region" description="Helical" evidence="9">
    <location>
        <begin position="148"/>
        <end position="171"/>
    </location>
</feature>
<dbReference type="InterPro" id="IPR006153">
    <property type="entry name" value="Cation/H_exchanger_TM"/>
</dbReference>
<evidence type="ECO:0000256" key="6">
    <source>
        <dbReference type="ARBA" id="ARBA00022989"/>
    </source>
</evidence>
<evidence type="ECO:0000259" key="10">
    <source>
        <dbReference type="Pfam" id="PF00999"/>
    </source>
</evidence>
<dbReference type="Gene3D" id="1.20.1530.20">
    <property type="match status" value="1"/>
</dbReference>
<dbReference type="GO" id="GO:0005886">
    <property type="term" value="C:plasma membrane"/>
    <property type="evidence" value="ECO:0007669"/>
    <property type="project" value="UniProtKB-SubCell"/>
</dbReference>
<sequence>MSPLMMLCLIGLASILCQWGAFRLKIPAILPLLLTGLLLGPATGILNPDLLLGDILFPLVSVAVAIILFEGSLTLKFSSLQGQSAMVRNLVIHGMLITFAIATLSAHWLLELTLPVAALLGALVVVTGPTVIAPLLRSIRATPKVATILHWEGILIDPIGALLAVLVYEFLNASQGAALSHALTTFGLTVALGLVAGIVAGYLLAQALKHRVFPHYLQTVAVLTLMLAAFGVSNELMHESGLLTVTVMGIWLANAKDVELEEILEFKETLTILLISALFILLAARLDQSAFAVIDLSTVVWLLVLLLIARPIAVFVCGLGTDLSIKEQLLIGWIAPRGIVAAAISALFALKLEFLGIAGADRLVAVVFMVIISTVVLQSVVTPLLVKWLGLQAPDKNGYLIYGSSLLAQAIADTLTKRDIPVVLTDTNWDNISAARMKGLSVYWGNPVSEHAEAQLDLSLIRRLLVLSPYRRANTEVAFHYQDLLGNEEVYRLPESQRDDSPRKQSRDKHQRLFGDYSYAKLEQQMREGAQIRTTKLSDSFTWEHYQQQHPTALPLFLVTNKGKVTVVTGELAKVPEQDWEVIALHPEADGDAN</sequence>
<gene>
    <name evidence="11" type="ORF">HER31_06440</name>
</gene>
<dbReference type="GO" id="GO:1902600">
    <property type="term" value="P:proton transmembrane transport"/>
    <property type="evidence" value="ECO:0007669"/>
    <property type="project" value="InterPro"/>
</dbReference>
<dbReference type="Pfam" id="PF00999">
    <property type="entry name" value="Na_H_Exchanger"/>
    <property type="match status" value="1"/>
</dbReference>
<feature type="transmembrane region" description="Helical" evidence="9">
    <location>
        <begin position="212"/>
        <end position="230"/>
    </location>
</feature>
<dbReference type="PANTHER" id="PTHR32507">
    <property type="entry name" value="NA(+)/H(+) ANTIPORTER 1"/>
    <property type="match status" value="1"/>
</dbReference>
<protein>
    <submittedName>
        <fullName evidence="11">Sodium:proton antiporter</fullName>
    </submittedName>
</protein>
<evidence type="ECO:0000256" key="5">
    <source>
        <dbReference type="ARBA" id="ARBA00022692"/>
    </source>
</evidence>
<keyword evidence="3" id="KW-0050">Antiport</keyword>
<evidence type="ECO:0000256" key="7">
    <source>
        <dbReference type="ARBA" id="ARBA00023065"/>
    </source>
</evidence>
<dbReference type="PANTHER" id="PTHR32507:SF0">
    <property type="entry name" value="NA(+)_H(+) ANTIPORTER 2-RELATED"/>
    <property type="match status" value="1"/>
</dbReference>
<feature type="transmembrane region" description="Helical" evidence="9">
    <location>
        <begin position="183"/>
        <end position="205"/>
    </location>
</feature>
<organism evidence="11 12">
    <name type="scientific">Ferrimonas lipolytica</name>
    <dbReference type="NCBI Taxonomy" id="2724191"/>
    <lineage>
        <taxon>Bacteria</taxon>
        <taxon>Pseudomonadati</taxon>
        <taxon>Pseudomonadota</taxon>
        <taxon>Gammaproteobacteria</taxon>
        <taxon>Alteromonadales</taxon>
        <taxon>Ferrimonadaceae</taxon>
        <taxon>Ferrimonas</taxon>
    </lineage>
</organism>
<dbReference type="GO" id="GO:0015297">
    <property type="term" value="F:antiporter activity"/>
    <property type="evidence" value="ECO:0007669"/>
    <property type="project" value="UniProtKB-KW"/>
</dbReference>
<dbReference type="KEGG" id="fes:HER31_06440"/>
<evidence type="ECO:0000313" key="12">
    <source>
        <dbReference type="Proteomes" id="UP000501602"/>
    </source>
</evidence>
<keyword evidence="8 9" id="KW-0472">Membrane</keyword>
<feature type="transmembrane region" description="Helical" evidence="9">
    <location>
        <begin position="90"/>
        <end position="110"/>
    </location>
</feature>
<evidence type="ECO:0000256" key="8">
    <source>
        <dbReference type="ARBA" id="ARBA00023136"/>
    </source>
</evidence>
<proteinExistence type="predicted"/>
<feature type="transmembrane region" description="Helical" evidence="9">
    <location>
        <begin position="266"/>
        <end position="286"/>
    </location>
</feature>